<proteinExistence type="predicted"/>
<feature type="transmembrane region" description="Helical" evidence="7">
    <location>
        <begin position="202"/>
        <end position="221"/>
    </location>
</feature>
<feature type="transmembrane region" description="Helical" evidence="7">
    <location>
        <begin position="304"/>
        <end position="324"/>
    </location>
</feature>
<feature type="transmembrane region" description="Helical" evidence="7">
    <location>
        <begin position="95"/>
        <end position="114"/>
    </location>
</feature>
<dbReference type="Proteomes" id="UP001017257">
    <property type="component" value="Chromosome"/>
</dbReference>
<evidence type="ECO:0000313" key="8">
    <source>
        <dbReference type="EMBL" id="UVF19686.1"/>
    </source>
</evidence>
<feature type="transmembrane region" description="Helical" evidence="7">
    <location>
        <begin position="126"/>
        <end position="144"/>
    </location>
</feature>
<dbReference type="RefSeq" id="WP_173947057.1">
    <property type="nucleotide sequence ID" value="NZ_CP102845.1"/>
</dbReference>
<evidence type="ECO:0000256" key="1">
    <source>
        <dbReference type="ARBA" id="ARBA00004651"/>
    </source>
</evidence>
<organism evidence="8 9">
    <name type="scientific">Microvirga terrae</name>
    <dbReference type="NCBI Taxonomy" id="2740529"/>
    <lineage>
        <taxon>Bacteria</taxon>
        <taxon>Pseudomonadati</taxon>
        <taxon>Pseudomonadota</taxon>
        <taxon>Alphaproteobacteria</taxon>
        <taxon>Hyphomicrobiales</taxon>
        <taxon>Methylobacteriaceae</taxon>
        <taxon>Microvirga</taxon>
    </lineage>
</organism>
<evidence type="ECO:0000256" key="5">
    <source>
        <dbReference type="ARBA" id="ARBA00022989"/>
    </source>
</evidence>
<dbReference type="GO" id="GO:0016740">
    <property type="term" value="F:transferase activity"/>
    <property type="evidence" value="ECO:0007669"/>
    <property type="project" value="UniProtKB-KW"/>
</dbReference>
<protein>
    <submittedName>
        <fullName evidence="8">Glycosyl transferase</fullName>
    </submittedName>
</protein>
<evidence type="ECO:0000256" key="2">
    <source>
        <dbReference type="ARBA" id="ARBA00022475"/>
    </source>
</evidence>
<gene>
    <name evidence="8" type="ORF">HPT29_000550</name>
</gene>
<comment type="subcellular location">
    <subcellularLocation>
        <location evidence="1">Cell membrane</location>
        <topology evidence="1">Multi-pass membrane protein</topology>
    </subcellularLocation>
</comment>
<feature type="transmembrane region" description="Helical" evidence="7">
    <location>
        <begin position="227"/>
        <end position="252"/>
    </location>
</feature>
<dbReference type="Pfam" id="PF00953">
    <property type="entry name" value="Glycos_transf_4"/>
    <property type="match status" value="1"/>
</dbReference>
<reference evidence="8" key="1">
    <citation type="submission" date="2022-08" db="EMBL/GenBank/DDBJ databases">
        <title>Microvirga terrae sp. nov., isolated from soil.</title>
        <authorList>
            <person name="Kim K.H."/>
            <person name="Seo Y.L."/>
            <person name="Kim J.M."/>
            <person name="Lee J.K."/>
            <person name="Han D.M."/>
            <person name="Jeon C.O."/>
        </authorList>
    </citation>
    <scope>NUCLEOTIDE SEQUENCE</scope>
    <source>
        <strain evidence="8">R24</strain>
    </source>
</reference>
<keyword evidence="6 7" id="KW-0472">Membrane</keyword>
<name>A0ABY5RTN3_9HYPH</name>
<evidence type="ECO:0000256" key="3">
    <source>
        <dbReference type="ARBA" id="ARBA00022679"/>
    </source>
</evidence>
<dbReference type="PANTHER" id="PTHR22926:SF3">
    <property type="entry name" value="UNDECAPRENYL-PHOSPHATE ALPHA-N-ACETYLGLUCOSAMINYL 1-PHOSPHATE TRANSFERASE"/>
    <property type="match status" value="1"/>
</dbReference>
<accession>A0ABY5RTN3</accession>
<feature type="transmembrane region" description="Helical" evidence="7">
    <location>
        <begin position="273"/>
        <end position="298"/>
    </location>
</feature>
<dbReference type="PANTHER" id="PTHR22926">
    <property type="entry name" value="PHOSPHO-N-ACETYLMURAMOYL-PENTAPEPTIDE-TRANSFERASE"/>
    <property type="match status" value="1"/>
</dbReference>
<evidence type="ECO:0000256" key="6">
    <source>
        <dbReference type="ARBA" id="ARBA00023136"/>
    </source>
</evidence>
<dbReference type="InterPro" id="IPR000715">
    <property type="entry name" value="Glycosyl_transferase_4"/>
</dbReference>
<keyword evidence="3 8" id="KW-0808">Transferase</keyword>
<keyword evidence="2" id="KW-1003">Cell membrane</keyword>
<sequence length="333" mass="34897">MIVVFALVSSAVLSALLILVLKPLLIRYALARPNARSSHKTPTPQGGGLAVLAATLAVAGLSAVWLVLPVPSLLIVAAAAVAFAVLGTADDIRPLPAWIRLVMQFVVVTAVVLASGTRLLPDSIPLAAERILLVVAGVWFVNLVNFMDGLDWITVAEMVPITAFVAGLGLVGVMPLWIAVLAAALCGALLGFAPFNRPVARLFLGDVGSLSIGLLVGWMLLQLAGTGALAAAILLPLYYLMDATITLLRRLARGEKVWEAHRSHFYQKATDNGVSVLAVDAHVFVLNLVLAALAAMTLVWPSGAVQVAALALGVVLVGLVLRRFSRPGLEVSR</sequence>
<keyword evidence="5 7" id="KW-1133">Transmembrane helix</keyword>
<dbReference type="EMBL" id="CP102845">
    <property type="protein sequence ID" value="UVF19686.1"/>
    <property type="molecule type" value="Genomic_DNA"/>
</dbReference>
<evidence type="ECO:0000256" key="4">
    <source>
        <dbReference type="ARBA" id="ARBA00022692"/>
    </source>
</evidence>
<keyword evidence="9" id="KW-1185">Reference proteome</keyword>
<evidence type="ECO:0000256" key="7">
    <source>
        <dbReference type="SAM" id="Phobius"/>
    </source>
</evidence>
<evidence type="ECO:0000313" key="9">
    <source>
        <dbReference type="Proteomes" id="UP001017257"/>
    </source>
</evidence>
<keyword evidence="4 7" id="KW-0812">Transmembrane</keyword>
<feature type="transmembrane region" description="Helical" evidence="7">
    <location>
        <begin position="164"/>
        <end position="190"/>
    </location>
</feature>
<feature type="transmembrane region" description="Helical" evidence="7">
    <location>
        <begin position="73"/>
        <end position="89"/>
    </location>
</feature>